<organism evidence="1 2">
    <name type="scientific">Pieris macdunnoughi</name>
    <dbReference type="NCBI Taxonomy" id="345717"/>
    <lineage>
        <taxon>Eukaryota</taxon>
        <taxon>Metazoa</taxon>
        <taxon>Ecdysozoa</taxon>
        <taxon>Arthropoda</taxon>
        <taxon>Hexapoda</taxon>
        <taxon>Insecta</taxon>
        <taxon>Pterygota</taxon>
        <taxon>Neoptera</taxon>
        <taxon>Endopterygota</taxon>
        <taxon>Lepidoptera</taxon>
        <taxon>Glossata</taxon>
        <taxon>Ditrysia</taxon>
        <taxon>Papilionoidea</taxon>
        <taxon>Pieridae</taxon>
        <taxon>Pierinae</taxon>
        <taxon>Pieris</taxon>
    </lineage>
</organism>
<dbReference type="OrthoDB" id="6511194at2759"/>
<accession>A0A821PPZ0</accession>
<dbReference type="Proteomes" id="UP000663880">
    <property type="component" value="Unassembled WGS sequence"/>
</dbReference>
<reference evidence="1" key="1">
    <citation type="submission" date="2021-02" db="EMBL/GenBank/DDBJ databases">
        <authorList>
            <person name="Steward A R."/>
        </authorList>
    </citation>
    <scope>NUCLEOTIDE SEQUENCE</scope>
</reference>
<evidence type="ECO:0000313" key="2">
    <source>
        <dbReference type="Proteomes" id="UP000663880"/>
    </source>
</evidence>
<sequence length="92" mass="10580">MSLLQALLEHQGSKIPFPPRGVSSSYRVMMKDNDGVVFTPGKKEERRGRKNLDSFNLQLIGNKVKEFYIVRKEITTVMKLLKILISTEEENL</sequence>
<name>A0A821PPZ0_9NEOP</name>
<gene>
    <name evidence="1" type="ORF">PMACD_LOCUS3994</name>
</gene>
<dbReference type="EMBL" id="CAJOBZ010000007">
    <property type="protein sequence ID" value="CAF4810315.1"/>
    <property type="molecule type" value="Genomic_DNA"/>
</dbReference>
<comment type="caution">
    <text evidence="1">The sequence shown here is derived from an EMBL/GenBank/DDBJ whole genome shotgun (WGS) entry which is preliminary data.</text>
</comment>
<evidence type="ECO:0000313" key="1">
    <source>
        <dbReference type="EMBL" id="CAF4810315.1"/>
    </source>
</evidence>
<dbReference type="AlphaFoldDB" id="A0A821PPZ0"/>
<keyword evidence="2" id="KW-1185">Reference proteome</keyword>
<proteinExistence type="predicted"/>
<protein>
    <submittedName>
        <fullName evidence="1">Uncharacterized protein</fullName>
    </submittedName>
</protein>